<dbReference type="GO" id="GO:0022857">
    <property type="term" value="F:transmembrane transporter activity"/>
    <property type="evidence" value="ECO:0007669"/>
    <property type="project" value="TreeGrafter"/>
</dbReference>
<dbReference type="PROSITE" id="PS50920">
    <property type="entry name" value="SOLCAR"/>
    <property type="match status" value="3"/>
</dbReference>
<evidence type="ECO:0000256" key="6">
    <source>
        <dbReference type="ARBA" id="ARBA00022792"/>
    </source>
</evidence>
<sequence length="356" mass="39385">MTQPPSSAQTQHVQQQHRLLPDSIMPSDHDRGRDRATMAFLKQYRTEIAASTSSVFSTLAAFPLDSVKTRMQTYQYNGFLDCVKHTYRTEALAGFFRGVAAPMASVTLVRTISFSIYQRAKYAYAGWLKRTTGYDVMGYVSTTGTYPNMYSVLTFGAAGATAGAIIPILACPFELTKLSSQVSVLLAERSKGDKRIAELAASYQNKGTLKTMANIVKHRGVLGLYTGFRLHLLRDTLGTSIYFMVYESGKQIGTTFAGDSPNNNKLAVVTSGGLCGLVSWAMIYPIDSAKSIYQRNALLHARGEKVEPSPIQFFKKQMYRGLAVSMSRSCVVNAIFFSSFEFIKNRIKTMDENQDA</sequence>
<feature type="repeat" description="Solcar" evidence="10">
    <location>
        <begin position="263"/>
        <end position="346"/>
    </location>
</feature>
<dbReference type="EMBL" id="CDHN01000001">
    <property type="protein sequence ID" value="CEJ79898.1"/>
    <property type="molecule type" value="Genomic_DNA"/>
</dbReference>
<comment type="subcellular location">
    <subcellularLocation>
        <location evidence="1">Mitochondrion membrane</location>
        <topology evidence="1">Multi-pass membrane protein</topology>
    </subcellularLocation>
</comment>
<keyword evidence="7" id="KW-1133">Transmembrane helix</keyword>
<dbReference type="PANTHER" id="PTHR45624">
    <property type="entry name" value="MITOCHONDRIAL BASIC AMINO ACIDS TRANSPORTER-RELATED"/>
    <property type="match status" value="1"/>
</dbReference>
<evidence type="ECO:0000256" key="7">
    <source>
        <dbReference type="ARBA" id="ARBA00022989"/>
    </source>
</evidence>
<evidence type="ECO:0000256" key="8">
    <source>
        <dbReference type="ARBA" id="ARBA00023128"/>
    </source>
</evidence>
<keyword evidence="9 10" id="KW-0472">Membrane</keyword>
<organism evidence="13 14">
    <name type="scientific">[Torrubiella] hemipterigena</name>
    <dbReference type="NCBI Taxonomy" id="1531966"/>
    <lineage>
        <taxon>Eukaryota</taxon>
        <taxon>Fungi</taxon>
        <taxon>Dikarya</taxon>
        <taxon>Ascomycota</taxon>
        <taxon>Pezizomycotina</taxon>
        <taxon>Sordariomycetes</taxon>
        <taxon>Hypocreomycetidae</taxon>
        <taxon>Hypocreales</taxon>
        <taxon>Clavicipitaceae</taxon>
        <taxon>Clavicipitaceae incertae sedis</taxon>
        <taxon>'Torrubiella' clade</taxon>
    </lineage>
</organism>
<evidence type="ECO:0000256" key="1">
    <source>
        <dbReference type="ARBA" id="ARBA00004225"/>
    </source>
</evidence>
<keyword evidence="5" id="KW-0677">Repeat</keyword>
<evidence type="ECO:0000256" key="10">
    <source>
        <dbReference type="PROSITE-ProRule" id="PRU00282"/>
    </source>
</evidence>
<dbReference type="InterPro" id="IPR023395">
    <property type="entry name" value="MCP_dom_sf"/>
</dbReference>
<keyword evidence="8" id="KW-0496">Mitochondrion</keyword>
<dbReference type="AlphaFoldDB" id="A0A0A1SIC7"/>
<evidence type="ECO:0000256" key="11">
    <source>
        <dbReference type="RuleBase" id="RU000488"/>
    </source>
</evidence>
<keyword evidence="6" id="KW-0999">Mitochondrion inner membrane</keyword>
<proteinExistence type="inferred from homology"/>
<dbReference type="Pfam" id="PF00153">
    <property type="entry name" value="Mito_carr"/>
    <property type="match status" value="3"/>
</dbReference>
<evidence type="ECO:0000256" key="12">
    <source>
        <dbReference type="SAM" id="MobiDB-lite"/>
    </source>
</evidence>
<reference evidence="13 14" key="1">
    <citation type="journal article" date="2015" name="Genome Announc.">
        <title>Draft Genome Sequence and Gene Annotation of the Entomopathogenic Fungus Verticillium hemipterigenum.</title>
        <authorList>
            <person name="Horn F."/>
            <person name="Habel A."/>
            <person name="Scharf D.H."/>
            <person name="Dworschak J."/>
            <person name="Brakhage A.A."/>
            <person name="Guthke R."/>
            <person name="Hertweck C."/>
            <person name="Linde J."/>
        </authorList>
    </citation>
    <scope>NUCLEOTIDE SEQUENCE [LARGE SCALE GENOMIC DNA]</scope>
</reference>
<evidence type="ECO:0000256" key="4">
    <source>
        <dbReference type="ARBA" id="ARBA00022692"/>
    </source>
</evidence>
<comment type="similarity">
    <text evidence="2 11">Belongs to the mitochondrial carrier (TC 2.A.29) family.</text>
</comment>
<dbReference type="GO" id="GO:0031966">
    <property type="term" value="C:mitochondrial membrane"/>
    <property type="evidence" value="ECO:0007669"/>
    <property type="project" value="UniProtKB-SubCell"/>
</dbReference>
<dbReference type="HOGENOM" id="CLU_015166_4_0_1"/>
<evidence type="ECO:0000256" key="9">
    <source>
        <dbReference type="ARBA" id="ARBA00023136"/>
    </source>
</evidence>
<protein>
    <submittedName>
        <fullName evidence="13">Putative Mitochondrial carrier protein</fullName>
    </submittedName>
</protein>
<keyword evidence="14" id="KW-1185">Reference proteome</keyword>
<accession>A0A0A1SIC7</accession>
<dbReference type="InterPro" id="IPR018108">
    <property type="entry name" value="MCP_transmembrane"/>
</dbReference>
<dbReference type="PANTHER" id="PTHR45624:SF9">
    <property type="entry name" value="CARRIER PROTEIN, PUTATIVE (AFU_ORTHOLOGUE AFUA_4G06390)-RELATED"/>
    <property type="match status" value="1"/>
</dbReference>
<evidence type="ECO:0000256" key="2">
    <source>
        <dbReference type="ARBA" id="ARBA00006375"/>
    </source>
</evidence>
<evidence type="ECO:0000256" key="5">
    <source>
        <dbReference type="ARBA" id="ARBA00022737"/>
    </source>
</evidence>
<feature type="compositionally biased region" description="Polar residues" evidence="12">
    <location>
        <begin position="1"/>
        <end position="17"/>
    </location>
</feature>
<dbReference type="STRING" id="1531966.A0A0A1SIC7"/>
<name>A0A0A1SIC7_9HYPO</name>
<feature type="repeat" description="Solcar" evidence="10">
    <location>
        <begin position="150"/>
        <end position="252"/>
    </location>
</feature>
<keyword evidence="3 11" id="KW-0813">Transport</keyword>
<dbReference type="InterPro" id="IPR050567">
    <property type="entry name" value="Mitochondrial_Carrier"/>
</dbReference>
<dbReference type="OrthoDB" id="2382881at2759"/>
<dbReference type="SUPFAM" id="SSF103506">
    <property type="entry name" value="Mitochondrial carrier"/>
    <property type="match status" value="1"/>
</dbReference>
<feature type="region of interest" description="Disordered" evidence="12">
    <location>
        <begin position="1"/>
        <end position="31"/>
    </location>
</feature>
<evidence type="ECO:0000313" key="13">
    <source>
        <dbReference type="EMBL" id="CEJ79898.1"/>
    </source>
</evidence>
<keyword evidence="4 10" id="KW-0812">Transmembrane</keyword>
<dbReference type="Proteomes" id="UP000039046">
    <property type="component" value="Unassembled WGS sequence"/>
</dbReference>
<evidence type="ECO:0000313" key="14">
    <source>
        <dbReference type="Proteomes" id="UP000039046"/>
    </source>
</evidence>
<feature type="repeat" description="Solcar" evidence="10">
    <location>
        <begin position="41"/>
        <end position="123"/>
    </location>
</feature>
<dbReference type="Gene3D" id="1.50.40.10">
    <property type="entry name" value="Mitochondrial carrier domain"/>
    <property type="match status" value="2"/>
</dbReference>
<evidence type="ECO:0000256" key="3">
    <source>
        <dbReference type="ARBA" id="ARBA00022448"/>
    </source>
</evidence>
<gene>
    <name evidence="13" type="ORF">VHEMI00111</name>
</gene>